<comment type="subcellular location">
    <subcellularLocation>
        <location evidence="1">Cytoplasm</location>
        <location evidence="1">Cytoskeleton</location>
        <location evidence="1">Flagellum axoneme</location>
    </subcellularLocation>
</comment>
<comment type="subunit">
    <text evidence="10">Component of the nexin-dynein regulatory complex (N-DRC). Interacts with CCDC65/DRC2, DRC3, GAS8/DRC4 and TCTE1/DRC5.</text>
</comment>
<dbReference type="AlphaFoldDB" id="A0A7N9CT66"/>
<feature type="coiled-coil region" evidence="11">
    <location>
        <begin position="334"/>
        <end position="379"/>
    </location>
</feature>
<evidence type="ECO:0000256" key="3">
    <source>
        <dbReference type="ARBA" id="ARBA00013815"/>
    </source>
</evidence>
<evidence type="ECO:0000313" key="16">
    <source>
        <dbReference type="Proteomes" id="UP000233100"/>
    </source>
</evidence>
<keyword evidence="4" id="KW-0282">Flagellum</keyword>
<feature type="compositionally biased region" description="Basic and acidic residues" evidence="12">
    <location>
        <begin position="595"/>
        <end position="605"/>
    </location>
</feature>
<evidence type="ECO:0000256" key="11">
    <source>
        <dbReference type="SAM" id="Coils"/>
    </source>
</evidence>
<dbReference type="GO" id="GO:0070286">
    <property type="term" value="P:axonemal dynein complex assembly"/>
    <property type="evidence" value="ECO:0007669"/>
    <property type="project" value="InterPro"/>
</dbReference>
<evidence type="ECO:0000313" key="15">
    <source>
        <dbReference type="Ensembl" id="ENSMFAP00000054602.1"/>
    </source>
</evidence>
<dbReference type="PANTHER" id="PTHR21625:SF1">
    <property type="entry name" value="DYNEIN REGULATORY COMPLEX PROTEIN 1"/>
    <property type="match status" value="1"/>
</dbReference>
<evidence type="ECO:0000256" key="5">
    <source>
        <dbReference type="ARBA" id="ARBA00023054"/>
    </source>
</evidence>
<dbReference type="InterPro" id="IPR039750">
    <property type="entry name" value="DRC1/DRC2"/>
</dbReference>
<feature type="domain" description="Dynein regulatory complex protein 1 C-terminal" evidence="14">
    <location>
        <begin position="660"/>
        <end position="719"/>
    </location>
</feature>
<feature type="coiled-coil region" evidence="11">
    <location>
        <begin position="256"/>
        <end position="308"/>
    </location>
</feature>
<dbReference type="Pfam" id="PF14772">
    <property type="entry name" value="NYD-SP28"/>
    <property type="match status" value="1"/>
</dbReference>
<evidence type="ECO:0000259" key="13">
    <source>
        <dbReference type="Pfam" id="PF14772"/>
    </source>
</evidence>
<reference evidence="15 16" key="1">
    <citation type="submission" date="2013-03" db="EMBL/GenBank/DDBJ databases">
        <authorList>
            <person name="Warren W."/>
            <person name="Wilson R.K."/>
        </authorList>
    </citation>
    <scope>NUCLEOTIDE SEQUENCE</scope>
</reference>
<sequence>MNPPGSLAGLDPNLDEHLSTQILAPSVHSDNPQERIQARRLRIAARLEARRREALGEYLDGKKESEEDQSKSYKQKEESRLKLAKLLLCGTELVTNIQVAIDIREIHRRVEEEEIKRQRIEKLENEVKTSQDKFDEITSKWEEGKQKRIPQELWEMLNTQQLHCAGLLEDKNKLISELQQELKTKDDQYVKDLKKQSDDICLLLERMEEQVKNVMKTFREELYNIEKAFEVERQELLASNKKKWERALQAHNAKELEYLTNRMKKVEDYEKQLNRQRIWDCEEYNTIKIKLEQDVQILEQQLQQRKAIYQLNQEKLEYNLQVLKKRDEESTVIKSQQKRKINRLHDILNNLRSKYAKQIKQFQEENQSLTLDYKRLVLQFKELQKAMRHFALIDDEKFREIWLMNEEEAKDLIARAFDVDRIIHTHHLGLPWTAPDFWFLKNVGPISQQPQKSATQIVEEMLMHTEEEEAEEAASEPESYLDLPKQISEKTTKKILMLLCDESGFLIESKLLSLLLPLEQNECYLLRLDAIFSALGIESEDDLYKLVNFFLKYRAHRLSSSLQIKSCSQVSMEKASMEETSMGSELELAEQTEMEGAKEESLVEGEKEEEEETPPSPWDIHPNDVLKILEAFVMGLKKPRDSRAPPRVQKNMRNNSKDSEYWQALTTVIPSSKQNLWDALYTALEKYHIVLTQRAKLLLENSSLEQRNTELQALLQQYLNSKINSELQVPPTQVLRVPTK</sequence>
<dbReference type="InterPro" id="IPR039505">
    <property type="entry name" value="DRC1/2_N"/>
</dbReference>
<feature type="region of interest" description="Disordered" evidence="12">
    <location>
        <begin position="575"/>
        <end position="620"/>
    </location>
</feature>
<accession>A0A7N9CT66</accession>
<dbReference type="GO" id="GO:0060285">
    <property type="term" value="P:cilium-dependent cell motility"/>
    <property type="evidence" value="ECO:0007669"/>
    <property type="project" value="TreeGrafter"/>
</dbReference>
<name>A0A7N9CT66_MACFA</name>
<keyword evidence="16" id="KW-1185">Reference proteome</keyword>
<evidence type="ECO:0000259" key="14">
    <source>
        <dbReference type="Pfam" id="PF14775"/>
    </source>
</evidence>
<evidence type="ECO:0000256" key="7">
    <source>
        <dbReference type="ARBA" id="ARBA00023273"/>
    </source>
</evidence>
<proteinExistence type="inferred from homology"/>
<feature type="domain" description="Dynein regulatory complex protein 1/2 N-terminal" evidence="13">
    <location>
        <begin position="100"/>
        <end position="200"/>
    </location>
</feature>
<keyword evidence="5 11" id="KW-0175">Coiled coil</keyword>
<keyword evidence="6" id="KW-0969">Cilium</keyword>
<reference evidence="15" key="2">
    <citation type="submission" date="2025-08" db="UniProtKB">
        <authorList>
            <consortium name="Ensembl"/>
        </authorList>
    </citation>
    <scope>IDENTIFICATION</scope>
</reference>
<evidence type="ECO:0000256" key="9">
    <source>
        <dbReference type="ARBA" id="ARBA00046115"/>
    </source>
</evidence>
<dbReference type="Pfam" id="PF14775">
    <property type="entry name" value="NYD-SP28_assoc"/>
    <property type="match status" value="1"/>
</dbReference>
<comment type="function">
    <text evidence="9">Component of the nexin-dynein regulatory complex (N-DRC) a key regulator of ciliary/flagellar motility which maintains the alignment and integrity of the distal axoneme and regulates microtubule sliding in motile axonemes. Plays a critical role in the assembly of N-DRC and also stabilizes the assembly of multiple inner dynein arms and radial spokes. Coassembles with CCDC65/DRC2 to form a central scaffold needed for assembly of the N-DRC and its attachment to the outer doublet microtubules.</text>
</comment>
<gene>
    <name evidence="15" type="primary">DRC1</name>
</gene>
<evidence type="ECO:0000256" key="6">
    <source>
        <dbReference type="ARBA" id="ARBA00023069"/>
    </source>
</evidence>
<feature type="coiled-coil region" evidence="11">
    <location>
        <begin position="168"/>
        <end position="210"/>
    </location>
</feature>
<evidence type="ECO:0000256" key="8">
    <source>
        <dbReference type="ARBA" id="ARBA00031554"/>
    </source>
</evidence>
<feature type="coiled-coil region" evidence="11">
    <location>
        <begin position="694"/>
        <end position="721"/>
    </location>
</feature>
<evidence type="ECO:0000256" key="1">
    <source>
        <dbReference type="ARBA" id="ARBA00004611"/>
    </source>
</evidence>
<dbReference type="GeneTree" id="ENSGT00940000153804"/>
<evidence type="ECO:0000256" key="12">
    <source>
        <dbReference type="SAM" id="MobiDB-lite"/>
    </source>
</evidence>
<dbReference type="Bgee" id="ENSMFAG00000043768">
    <property type="expression patterns" value="Expressed in temporal lobe and 5 other cell types or tissues"/>
</dbReference>
<dbReference type="Ensembl" id="ENSMFAT00000075098.1">
    <property type="protein sequence ID" value="ENSMFAP00000054602.1"/>
    <property type="gene ID" value="ENSMFAG00000043768.2"/>
</dbReference>
<reference evidence="15" key="3">
    <citation type="submission" date="2025-09" db="UniProtKB">
        <authorList>
            <consortium name="Ensembl"/>
        </authorList>
    </citation>
    <scope>IDENTIFICATION</scope>
</reference>
<dbReference type="Proteomes" id="UP000233100">
    <property type="component" value="Chromosome 13"/>
</dbReference>
<dbReference type="GO" id="GO:0005858">
    <property type="term" value="C:axonemal dynein complex"/>
    <property type="evidence" value="ECO:0007669"/>
    <property type="project" value="InterPro"/>
</dbReference>
<dbReference type="InterPro" id="IPR029440">
    <property type="entry name" value="DRC1_C"/>
</dbReference>
<evidence type="ECO:0000256" key="10">
    <source>
        <dbReference type="ARBA" id="ARBA00046545"/>
    </source>
</evidence>
<keyword evidence="7" id="KW-0966">Cell projection</keyword>
<evidence type="ECO:0000256" key="4">
    <source>
        <dbReference type="ARBA" id="ARBA00022846"/>
    </source>
</evidence>
<feature type="coiled-coil region" evidence="11">
    <location>
        <begin position="103"/>
        <end position="140"/>
    </location>
</feature>
<dbReference type="GO" id="GO:0003352">
    <property type="term" value="P:regulation of cilium movement"/>
    <property type="evidence" value="ECO:0007669"/>
    <property type="project" value="TreeGrafter"/>
</dbReference>
<protein>
    <recommendedName>
        <fullName evidence="3">Dynein regulatory complex protein 1</fullName>
    </recommendedName>
    <alternativeName>
        <fullName evidence="8">Coiled-coil domain-containing protein 164</fullName>
    </alternativeName>
</protein>
<evidence type="ECO:0000256" key="2">
    <source>
        <dbReference type="ARBA" id="ARBA00009688"/>
    </source>
</evidence>
<dbReference type="PANTHER" id="PTHR21625">
    <property type="entry name" value="NYD-SP28 PROTEIN"/>
    <property type="match status" value="1"/>
</dbReference>
<comment type="similarity">
    <text evidence="2">Belongs to the DRC1 family.</text>
</comment>
<organism evidence="15 16">
    <name type="scientific">Macaca fascicularis</name>
    <name type="common">Crab-eating macaque</name>
    <name type="synonym">Cynomolgus monkey</name>
    <dbReference type="NCBI Taxonomy" id="9541"/>
    <lineage>
        <taxon>Eukaryota</taxon>
        <taxon>Metazoa</taxon>
        <taxon>Chordata</taxon>
        <taxon>Craniata</taxon>
        <taxon>Vertebrata</taxon>
        <taxon>Euteleostomi</taxon>
        <taxon>Mammalia</taxon>
        <taxon>Eutheria</taxon>
        <taxon>Euarchontoglires</taxon>
        <taxon>Primates</taxon>
        <taxon>Haplorrhini</taxon>
        <taxon>Catarrhini</taxon>
        <taxon>Cercopithecidae</taxon>
        <taxon>Cercopithecinae</taxon>
        <taxon>Macaca</taxon>
    </lineage>
</organism>